<evidence type="ECO:0000256" key="1">
    <source>
        <dbReference type="SAM" id="Phobius"/>
    </source>
</evidence>
<dbReference type="InterPro" id="IPR018682">
    <property type="entry name" value="DUF2167_membr"/>
</dbReference>
<feature type="chain" id="PRO_5023929735" description="DUF2167 domain-containing protein" evidence="2">
    <location>
        <begin position="26"/>
        <end position="308"/>
    </location>
</feature>
<feature type="signal peptide" evidence="2">
    <location>
        <begin position="1"/>
        <end position="25"/>
    </location>
</feature>
<dbReference type="KEGG" id="htq:FRZ44_50200"/>
<organism evidence="3 4">
    <name type="scientific">Hypericibacter terrae</name>
    <dbReference type="NCBI Taxonomy" id="2602015"/>
    <lineage>
        <taxon>Bacteria</taxon>
        <taxon>Pseudomonadati</taxon>
        <taxon>Pseudomonadota</taxon>
        <taxon>Alphaproteobacteria</taxon>
        <taxon>Rhodospirillales</taxon>
        <taxon>Dongiaceae</taxon>
        <taxon>Hypericibacter</taxon>
    </lineage>
</organism>
<evidence type="ECO:0000313" key="3">
    <source>
        <dbReference type="EMBL" id="QEX19705.1"/>
    </source>
</evidence>
<dbReference type="AlphaFoldDB" id="A0A5J6MSP6"/>
<keyword evidence="4" id="KW-1185">Reference proteome</keyword>
<keyword evidence="1" id="KW-1133">Transmembrane helix</keyword>
<evidence type="ECO:0000256" key="2">
    <source>
        <dbReference type="SAM" id="SignalP"/>
    </source>
</evidence>
<proteinExistence type="predicted"/>
<reference evidence="3 4" key="1">
    <citation type="submission" date="2019-08" db="EMBL/GenBank/DDBJ databases">
        <title>Hyperibacter terrae gen. nov., sp. nov. and Hyperibacter viscosus sp. nov., two new members in the family Rhodospirillaceae isolated from the rhizosphere of Hypericum perforatum.</title>
        <authorList>
            <person name="Noviana Z."/>
        </authorList>
    </citation>
    <scope>NUCLEOTIDE SEQUENCE [LARGE SCALE GENOMIC DNA]</scope>
    <source>
        <strain evidence="3 4">R5913</strain>
    </source>
</reference>
<keyword evidence="1" id="KW-0472">Membrane</keyword>
<accession>A0A5J6MSP6</accession>
<feature type="transmembrane region" description="Helical" evidence="1">
    <location>
        <begin position="266"/>
        <end position="285"/>
    </location>
</feature>
<evidence type="ECO:0008006" key="5">
    <source>
        <dbReference type="Google" id="ProtNLM"/>
    </source>
</evidence>
<dbReference type="EMBL" id="CP042906">
    <property type="protein sequence ID" value="QEX19705.1"/>
    <property type="molecule type" value="Genomic_DNA"/>
</dbReference>
<keyword evidence="2" id="KW-0732">Signal</keyword>
<gene>
    <name evidence="3" type="ORF">FRZ44_50200</name>
</gene>
<name>A0A5J6MSP6_9PROT</name>
<sequence length="308" mass="33379">MAAVGLRIALAMMGFLLLAPFAAGADDAVLTAEQRQAEIDKLNWILAAGHYELTQSHSHIDLPEGYYLLLGKDAARYDALSSGVDASNTEAIVFNNTDHSTVYFVFFDKGFVTDDDWAEVDADGFLKQMQDLELKRNSDRVRQGVDYLLIDGWKETPRFDSATHTAYWAITLNNAMKSWINANAVRLARNGYHYVIWVGDESSFSGSSNSLATVMGLHDYDDGYRYADHADGDKLAGVGIGALTASILGVKFGGGFLAGALGEILFYGRKILIVVAVIVAGFVAWKARARRKAAAALPPAAPPPPPAR</sequence>
<protein>
    <recommendedName>
        <fullName evidence="5">DUF2167 domain-containing protein</fullName>
    </recommendedName>
</protein>
<keyword evidence="1" id="KW-0812">Transmembrane</keyword>
<evidence type="ECO:0000313" key="4">
    <source>
        <dbReference type="Proteomes" id="UP000326202"/>
    </source>
</evidence>
<dbReference type="RefSeq" id="WP_191908293.1">
    <property type="nucleotide sequence ID" value="NZ_CP042906.1"/>
</dbReference>
<dbReference type="Proteomes" id="UP000326202">
    <property type="component" value="Chromosome"/>
</dbReference>
<dbReference type="Pfam" id="PF09935">
    <property type="entry name" value="DUF2167"/>
    <property type="match status" value="1"/>
</dbReference>